<evidence type="ECO:0000313" key="3">
    <source>
        <dbReference type="Proteomes" id="UP000831859"/>
    </source>
</evidence>
<reference evidence="2 3" key="1">
    <citation type="journal article" date="2022" name="Int. J. Syst. Evol. Microbiol.">
        <title>Apilactobacillus apisilvae sp. nov., Nicolia spurrieriana gen. nov. sp. nov., Bombilactobacillus folatiphilus sp. nov. and Bombilactobacillus thymidiniphilus sp. nov., four new lactic acid bacterial isolates from stingless bees Tetragonula carbonaria and Austroplebeia australis.</title>
        <authorList>
            <person name="Oliphant S.A."/>
            <person name="Watson-Haigh N.S."/>
            <person name="Sumby K.M."/>
            <person name="Gardner J."/>
            <person name="Groom S."/>
            <person name="Jiranek V."/>
        </authorList>
    </citation>
    <scope>NUCLEOTIDE SEQUENCE [LARGE SCALE GENOMIC DNA]</scope>
    <source>
        <strain evidence="2 3">SG5_A10</strain>
    </source>
</reference>
<dbReference type="Pfam" id="PF01183">
    <property type="entry name" value="Glyco_hydro_25"/>
    <property type="match status" value="1"/>
</dbReference>
<evidence type="ECO:0008006" key="4">
    <source>
        <dbReference type="Google" id="ProtNLM"/>
    </source>
</evidence>
<dbReference type="Proteomes" id="UP000831859">
    <property type="component" value="Chromosome"/>
</dbReference>
<evidence type="ECO:0000313" key="2">
    <source>
        <dbReference type="EMBL" id="UQS85589.1"/>
    </source>
</evidence>
<dbReference type="EMBL" id="CP093362">
    <property type="protein sequence ID" value="UQS85589.1"/>
    <property type="molecule type" value="Genomic_DNA"/>
</dbReference>
<sequence>MLTYISINIYHNQTKNNYAVKGVLVSQYDGYIDFVSLANDNQKFVYIRASQGSTYTDDNFYDNFSRSQGSGMQIGAYHVFSTQSNIKSQLTNFTNEVGSNYGSIPPLIMANNNLTNKQINSLSKFLYLVHHYYNSDIVVNTSENIFNKLLKNGKSYLSLFSLNKLSSSSFISISNNSSMNIDGSNVSLNQVAFNGNKKSWEHYLMKTRDQ</sequence>
<keyword evidence="3" id="KW-1185">Reference proteome</keyword>
<name>A0ABY4PIL2_9LACO</name>
<dbReference type="SUPFAM" id="SSF51445">
    <property type="entry name" value="(Trans)glycosidases"/>
    <property type="match status" value="1"/>
</dbReference>
<proteinExistence type="inferred from homology"/>
<gene>
    <name evidence="2" type="ORF">MOO46_03255</name>
</gene>
<comment type="similarity">
    <text evidence="1">Belongs to the glycosyl hydrolase 25 family.</text>
</comment>
<dbReference type="Gene3D" id="3.20.20.80">
    <property type="entry name" value="Glycosidases"/>
    <property type="match status" value="1"/>
</dbReference>
<dbReference type="PROSITE" id="PS51904">
    <property type="entry name" value="GLYCOSYL_HYDROL_F25_2"/>
    <property type="match status" value="1"/>
</dbReference>
<accession>A0ABY4PIL2</accession>
<organism evidence="2 3">
    <name type="scientific">Apilactobacillus apisilvae</name>
    <dbReference type="NCBI Taxonomy" id="2923364"/>
    <lineage>
        <taxon>Bacteria</taxon>
        <taxon>Bacillati</taxon>
        <taxon>Bacillota</taxon>
        <taxon>Bacilli</taxon>
        <taxon>Lactobacillales</taxon>
        <taxon>Lactobacillaceae</taxon>
        <taxon>Apilactobacillus</taxon>
    </lineage>
</organism>
<dbReference type="InterPro" id="IPR002053">
    <property type="entry name" value="Glyco_hydro_25"/>
</dbReference>
<evidence type="ECO:0000256" key="1">
    <source>
        <dbReference type="ARBA" id="ARBA00010646"/>
    </source>
</evidence>
<protein>
    <recommendedName>
        <fullName evidence="4">Lysozyme</fullName>
    </recommendedName>
</protein>
<dbReference type="RefSeq" id="WP_249511560.1">
    <property type="nucleotide sequence ID" value="NZ_CP093362.1"/>
</dbReference>
<dbReference type="InterPro" id="IPR017853">
    <property type="entry name" value="GH"/>
</dbReference>